<evidence type="ECO:0000313" key="5">
    <source>
        <dbReference type="Proteomes" id="UP001162640"/>
    </source>
</evidence>
<organism evidence="4 5">
    <name type="scientific">Triparma laevis f. inornata</name>
    <dbReference type="NCBI Taxonomy" id="1714386"/>
    <lineage>
        <taxon>Eukaryota</taxon>
        <taxon>Sar</taxon>
        <taxon>Stramenopiles</taxon>
        <taxon>Ochrophyta</taxon>
        <taxon>Bolidophyceae</taxon>
        <taxon>Parmales</taxon>
        <taxon>Triparmaceae</taxon>
        <taxon>Triparma</taxon>
    </lineage>
</organism>
<dbReference type="Gene3D" id="3.90.70.10">
    <property type="entry name" value="Cysteine proteinases"/>
    <property type="match status" value="1"/>
</dbReference>
<dbReference type="InterPro" id="IPR038765">
    <property type="entry name" value="Papain-like_cys_pep_sf"/>
</dbReference>
<dbReference type="GO" id="GO:0008234">
    <property type="term" value="F:cysteine-type peptidase activity"/>
    <property type="evidence" value="ECO:0007669"/>
    <property type="project" value="InterPro"/>
</dbReference>
<dbReference type="InterPro" id="IPR013128">
    <property type="entry name" value="Peptidase_C1A"/>
</dbReference>
<dbReference type="Pfam" id="PF00112">
    <property type="entry name" value="Peptidase_C1"/>
    <property type="match status" value="1"/>
</dbReference>
<accession>A0A9W7APF1</accession>
<sequence length="303" mass="33191">MTLSLLLPLTPSTPTHVGCGKTYSSLSSKLSFDDHPPQTIHPAQDLPAAFDWRSMNGTNYITSPSYQMLPSQCGSCWAFASTGALADRYKIALRNEHPDIVLSVQSLLDCGSDAGSCNGGNALAAYEYIFDSGGITDSTCLPYKGVDNSNWAEVSCTDRICQKCDRFGTCSYTPQASLQTLYKLDSYGWVEGVNDMKAELINGPIACLMYAHSEDFESYTGGIICDETEYDGITHVVVVTGWGVSDDGIEYWRVKNSFGTEWGENGFYRVEVGKNIYNMETNECSYAVPSTDTIENIKKRAAL</sequence>
<dbReference type="PRINTS" id="PR00705">
    <property type="entry name" value="PAPAIN"/>
</dbReference>
<dbReference type="GO" id="GO:0006508">
    <property type="term" value="P:proteolysis"/>
    <property type="evidence" value="ECO:0007669"/>
    <property type="project" value="InterPro"/>
</dbReference>
<proteinExistence type="inferred from homology"/>
<comment type="similarity">
    <text evidence="1">Belongs to the peptidase C1 family.</text>
</comment>
<keyword evidence="2" id="KW-0865">Zymogen</keyword>
<name>A0A9W7APF1_9STRA</name>
<dbReference type="SMART" id="SM00645">
    <property type="entry name" value="Pept_C1"/>
    <property type="match status" value="1"/>
</dbReference>
<feature type="domain" description="Peptidase C1A papain C-terminal" evidence="3">
    <location>
        <begin position="46"/>
        <end position="288"/>
    </location>
</feature>
<dbReference type="AlphaFoldDB" id="A0A9W7APF1"/>
<evidence type="ECO:0000259" key="3">
    <source>
        <dbReference type="SMART" id="SM00645"/>
    </source>
</evidence>
<reference evidence="5" key="1">
    <citation type="journal article" date="2023" name="Commun. Biol.">
        <title>Genome analysis of Parmales, the sister group of diatoms, reveals the evolutionary specialization of diatoms from phago-mixotrophs to photoautotrophs.</title>
        <authorList>
            <person name="Ban H."/>
            <person name="Sato S."/>
            <person name="Yoshikawa S."/>
            <person name="Yamada K."/>
            <person name="Nakamura Y."/>
            <person name="Ichinomiya M."/>
            <person name="Sato N."/>
            <person name="Blanc-Mathieu R."/>
            <person name="Endo H."/>
            <person name="Kuwata A."/>
            <person name="Ogata H."/>
        </authorList>
    </citation>
    <scope>NUCLEOTIDE SEQUENCE [LARGE SCALE GENOMIC DNA]</scope>
</reference>
<dbReference type="PANTHER" id="PTHR12411">
    <property type="entry name" value="CYSTEINE PROTEASE FAMILY C1-RELATED"/>
    <property type="match status" value="1"/>
</dbReference>
<comment type="caution">
    <text evidence="4">The sequence shown here is derived from an EMBL/GenBank/DDBJ whole genome shotgun (WGS) entry which is preliminary data.</text>
</comment>
<evidence type="ECO:0000313" key="4">
    <source>
        <dbReference type="EMBL" id="GMH76731.1"/>
    </source>
</evidence>
<dbReference type="SUPFAM" id="SSF54001">
    <property type="entry name" value="Cysteine proteinases"/>
    <property type="match status" value="1"/>
</dbReference>
<protein>
    <recommendedName>
        <fullName evidence="3">Peptidase C1A papain C-terminal domain-containing protein</fullName>
    </recommendedName>
</protein>
<gene>
    <name evidence="4" type="ORF">TL16_g07179</name>
</gene>
<evidence type="ECO:0000256" key="2">
    <source>
        <dbReference type="ARBA" id="ARBA00023145"/>
    </source>
</evidence>
<dbReference type="InterPro" id="IPR000668">
    <property type="entry name" value="Peptidase_C1A_C"/>
</dbReference>
<dbReference type="Proteomes" id="UP001162640">
    <property type="component" value="Unassembled WGS sequence"/>
</dbReference>
<dbReference type="EMBL" id="BLQM01000224">
    <property type="protein sequence ID" value="GMH76731.1"/>
    <property type="molecule type" value="Genomic_DNA"/>
</dbReference>
<evidence type="ECO:0000256" key="1">
    <source>
        <dbReference type="ARBA" id="ARBA00008455"/>
    </source>
</evidence>